<dbReference type="AlphaFoldDB" id="X1FX81"/>
<protein>
    <recommendedName>
        <fullName evidence="2">Imidazole glycerol-phosphate synthase</fullName>
    </recommendedName>
</protein>
<dbReference type="GO" id="GO:0000107">
    <property type="term" value="F:imidazoleglycerol-phosphate synthase activity"/>
    <property type="evidence" value="ECO:0007669"/>
    <property type="project" value="TreeGrafter"/>
</dbReference>
<dbReference type="InterPro" id="IPR006062">
    <property type="entry name" value="His_biosynth"/>
</dbReference>
<dbReference type="InterPro" id="IPR013785">
    <property type="entry name" value="Aldolase_TIM"/>
</dbReference>
<name>X1FX81_9ZZZZ</name>
<reference evidence="1" key="1">
    <citation type="journal article" date="2014" name="Front. Microbiol.">
        <title>High frequency of phylogenetically diverse reductive dehalogenase-homologous genes in deep subseafloor sedimentary metagenomes.</title>
        <authorList>
            <person name="Kawai M."/>
            <person name="Futagami T."/>
            <person name="Toyoda A."/>
            <person name="Takaki Y."/>
            <person name="Nishi S."/>
            <person name="Hori S."/>
            <person name="Arai W."/>
            <person name="Tsubouchi T."/>
            <person name="Morono Y."/>
            <person name="Uchiyama I."/>
            <person name="Ito T."/>
            <person name="Fujiyama A."/>
            <person name="Inagaki F."/>
            <person name="Takami H."/>
        </authorList>
    </citation>
    <scope>NUCLEOTIDE SEQUENCE</scope>
    <source>
        <strain evidence="1">Expedition CK06-06</strain>
    </source>
</reference>
<dbReference type="PANTHER" id="PTHR21235:SF2">
    <property type="entry name" value="IMIDAZOLE GLYCEROL PHOSPHATE SYNTHASE HISHF"/>
    <property type="match status" value="1"/>
</dbReference>
<dbReference type="InterPro" id="IPR011060">
    <property type="entry name" value="RibuloseP-bd_barrel"/>
</dbReference>
<proteinExistence type="predicted"/>
<dbReference type="Gene3D" id="3.20.20.70">
    <property type="entry name" value="Aldolase class I"/>
    <property type="match status" value="1"/>
</dbReference>
<dbReference type="Pfam" id="PF00977">
    <property type="entry name" value="His_biosynth"/>
    <property type="match status" value="1"/>
</dbReference>
<dbReference type="GO" id="GO:0000105">
    <property type="term" value="P:L-histidine biosynthetic process"/>
    <property type="evidence" value="ECO:0007669"/>
    <property type="project" value="InterPro"/>
</dbReference>
<sequence>AMKQIKIIPCLDVKDGRVVKGVKFENLRDARDPVEAASAYCREGADELVFLDILATVENRKTRLEWVKKVVDVVTISFAVGGGISSIEDMKLLLDLGVDKVSINTAAVKDPELIKRASKEFGKNRLVVAIDGKKNPLGSGLPRLEVVVKSGSEATGMEFKFAR</sequence>
<dbReference type="EMBL" id="BARU01016537">
    <property type="protein sequence ID" value="GAH49602.1"/>
    <property type="molecule type" value="Genomic_DNA"/>
</dbReference>
<dbReference type="InterPro" id="IPR050064">
    <property type="entry name" value="IGPS_HisA/HisF"/>
</dbReference>
<feature type="non-terminal residue" evidence="1">
    <location>
        <position position="1"/>
    </location>
</feature>
<dbReference type="SUPFAM" id="SSF51366">
    <property type="entry name" value="Ribulose-phoshate binding barrel"/>
    <property type="match status" value="1"/>
</dbReference>
<comment type="caution">
    <text evidence="1">The sequence shown here is derived from an EMBL/GenBank/DDBJ whole genome shotgun (WGS) entry which is preliminary data.</text>
</comment>
<dbReference type="PANTHER" id="PTHR21235">
    <property type="entry name" value="IMIDAZOLE GLYCEROL PHOSPHATE SYNTHASE SUBUNIT HISF/H IGP SYNTHASE SUBUNIT HISF/H"/>
    <property type="match status" value="1"/>
</dbReference>
<gene>
    <name evidence="1" type="ORF">S03H2_27472</name>
</gene>
<accession>X1FX81</accession>
<evidence type="ECO:0000313" key="1">
    <source>
        <dbReference type="EMBL" id="GAH49602.1"/>
    </source>
</evidence>
<organism evidence="1">
    <name type="scientific">marine sediment metagenome</name>
    <dbReference type="NCBI Taxonomy" id="412755"/>
    <lineage>
        <taxon>unclassified sequences</taxon>
        <taxon>metagenomes</taxon>
        <taxon>ecological metagenomes</taxon>
    </lineage>
</organism>
<evidence type="ECO:0008006" key="2">
    <source>
        <dbReference type="Google" id="ProtNLM"/>
    </source>
</evidence>